<dbReference type="GO" id="GO:0008675">
    <property type="term" value="F:2-dehydro-3-deoxy-phosphogluconate aldolase activity"/>
    <property type="evidence" value="ECO:0007669"/>
    <property type="project" value="UniProtKB-EC"/>
</dbReference>
<dbReference type="EC" id="4.1.2.14" evidence="5"/>
<dbReference type="PANTHER" id="PTHR30246:SF1">
    <property type="entry name" value="2-DEHYDRO-3-DEOXY-6-PHOSPHOGALACTONATE ALDOLASE-RELATED"/>
    <property type="match status" value="1"/>
</dbReference>
<keyword evidence="6" id="KW-0456">Lyase</keyword>
<evidence type="ECO:0000256" key="3">
    <source>
        <dbReference type="ARBA" id="ARBA00006906"/>
    </source>
</evidence>
<organism evidence="9 10">
    <name type="scientific">Ruminococcus albus</name>
    <dbReference type="NCBI Taxonomy" id="1264"/>
    <lineage>
        <taxon>Bacteria</taxon>
        <taxon>Bacillati</taxon>
        <taxon>Bacillota</taxon>
        <taxon>Clostridia</taxon>
        <taxon>Eubacteriales</taxon>
        <taxon>Oscillospiraceae</taxon>
        <taxon>Ruminococcus</taxon>
    </lineage>
</organism>
<dbReference type="InterPro" id="IPR013785">
    <property type="entry name" value="Aldolase_TIM"/>
</dbReference>
<name>A0A1H7I5E8_RUMAL</name>
<evidence type="ECO:0000256" key="4">
    <source>
        <dbReference type="ARBA" id="ARBA00011233"/>
    </source>
</evidence>
<evidence type="ECO:0000256" key="1">
    <source>
        <dbReference type="ARBA" id="ARBA00000654"/>
    </source>
</evidence>
<comment type="pathway">
    <text evidence="2">Carbohydrate acid metabolism; 2-dehydro-3-deoxy-D-gluconate degradation; D-glyceraldehyde 3-phosphate and pyruvate from 2-dehydro-3-deoxy-D-gluconate: step 2/2.</text>
</comment>
<evidence type="ECO:0000256" key="7">
    <source>
        <dbReference type="ARBA" id="ARBA00023270"/>
    </source>
</evidence>
<proteinExistence type="inferred from homology"/>
<comment type="catalytic activity">
    <reaction evidence="1">
        <text>2-dehydro-3-deoxy-6-phospho-D-gluconate = D-glyceraldehyde 3-phosphate + pyruvate</text>
        <dbReference type="Rhea" id="RHEA:17089"/>
        <dbReference type="ChEBI" id="CHEBI:15361"/>
        <dbReference type="ChEBI" id="CHEBI:57569"/>
        <dbReference type="ChEBI" id="CHEBI:59776"/>
        <dbReference type="EC" id="4.1.2.14"/>
    </reaction>
</comment>
<dbReference type="OrthoDB" id="9802667at2"/>
<protein>
    <recommendedName>
        <fullName evidence="5">2-dehydro-3-deoxy-phosphogluconate aldolase</fullName>
        <ecNumber evidence="5">4.1.2.14</ecNumber>
    </recommendedName>
</protein>
<dbReference type="CDD" id="cd00452">
    <property type="entry name" value="KDPG_aldolase"/>
    <property type="match status" value="1"/>
</dbReference>
<dbReference type="PROSITE" id="PS00160">
    <property type="entry name" value="ALDOLASE_KDPG_KHG_2"/>
    <property type="match status" value="1"/>
</dbReference>
<evidence type="ECO:0000313" key="9">
    <source>
        <dbReference type="EMBL" id="SEK55765.1"/>
    </source>
</evidence>
<evidence type="ECO:0000256" key="5">
    <source>
        <dbReference type="ARBA" id="ARBA00013063"/>
    </source>
</evidence>
<dbReference type="SUPFAM" id="SSF51569">
    <property type="entry name" value="Aldolase"/>
    <property type="match status" value="1"/>
</dbReference>
<dbReference type="NCBIfam" id="NF004325">
    <property type="entry name" value="PRK05718.1"/>
    <property type="match status" value="1"/>
</dbReference>
<dbReference type="InterPro" id="IPR031338">
    <property type="entry name" value="KDPG/KHG_AS_2"/>
</dbReference>
<sequence>MDKIVEELSKIGIIPVVVIEDANKAVPLAKALCEGGLPAAEVTFRTAAAKDAIAAMCKACPEMIVGAGTVLTVGQAEDALEAGARFIVSPNFDEEVVKFCLERKVPVLPGCATPTEVGKAVAMGLTEVKFFPAEQAGGLAMIKAMAAPFRGVKFMPTGGLNTKNIGAYLDSPEIIACGGSFMVNGAKIAAGDFEWVRKEAEAAVEKMLSLSFIKTDNGVNVLASKRPERAVYHMSRRGVKFDESTAVYDEKGLVSIEGAGMRIVRG</sequence>
<comment type="subunit">
    <text evidence="4">Homotrimer.</text>
</comment>
<reference evidence="9 10" key="1">
    <citation type="submission" date="2016-10" db="EMBL/GenBank/DDBJ databases">
        <authorList>
            <person name="de Groot N.N."/>
        </authorList>
    </citation>
    <scope>NUCLEOTIDE SEQUENCE [LARGE SCALE GENOMIC DNA]</scope>
    <source>
        <strain evidence="9 10">KH2T6</strain>
    </source>
</reference>
<dbReference type="InterPro" id="IPR000887">
    <property type="entry name" value="Aldlse_KDPG_KHG"/>
</dbReference>
<dbReference type="Proteomes" id="UP000186015">
    <property type="component" value="Unassembled WGS sequence"/>
</dbReference>
<keyword evidence="8" id="KW-0119">Carbohydrate metabolism</keyword>
<dbReference type="AlphaFoldDB" id="A0A1H7I5E8"/>
<dbReference type="EMBL" id="FOAT01000003">
    <property type="protein sequence ID" value="SEK55765.1"/>
    <property type="molecule type" value="Genomic_DNA"/>
</dbReference>
<gene>
    <name evidence="9" type="ORF">SAMN05216469_103176</name>
</gene>
<evidence type="ECO:0000256" key="6">
    <source>
        <dbReference type="ARBA" id="ARBA00023239"/>
    </source>
</evidence>
<dbReference type="NCBIfam" id="TIGR01182">
    <property type="entry name" value="eda"/>
    <property type="match status" value="1"/>
</dbReference>
<accession>A0A1H7I5E8</accession>
<evidence type="ECO:0000313" key="10">
    <source>
        <dbReference type="Proteomes" id="UP000186015"/>
    </source>
</evidence>
<comment type="similarity">
    <text evidence="3">Belongs to the KHG/KDPG aldolase family.</text>
</comment>
<dbReference type="Gene3D" id="3.20.20.70">
    <property type="entry name" value="Aldolase class I"/>
    <property type="match status" value="1"/>
</dbReference>
<dbReference type="InterPro" id="IPR031337">
    <property type="entry name" value="KDPG/KHG_AS_1"/>
</dbReference>
<evidence type="ECO:0000256" key="2">
    <source>
        <dbReference type="ARBA" id="ARBA00004736"/>
    </source>
</evidence>
<dbReference type="PANTHER" id="PTHR30246">
    <property type="entry name" value="2-KETO-3-DEOXY-6-PHOSPHOGLUCONATE ALDOLASE"/>
    <property type="match status" value="1"/>
</dbReference>
<dbReference type="PROSITE" id="PS00159">
    <property type="entry name" value="ALDOLASE_KDPG_KHG_1"/>
    <property type="match status" value="1"/>
</dbReference>
<keyword evidence="7" id="KW-0704">Schiff base</keyword>
<dbReference type="Pfam" id="PF01081">
    <property type="entry name" value="Aldolase"/>
    <property type="match status" value="1"/>
</dbReference>
<evidence type="ECO:0000256" key="8">
    <source>
        <dbReference type="ARBA" id="ARBA00023277"/>
    </source>
</evidence>
<dbReference type="RefSeq" id="WP_074830644.1">
    <property type="nucleotide sequence ID" value="NZ_FOAT01000003.1"/>
</dbReference>